<proteinExistence type="predicted"/>
<feature type="compositionally biased region" description="Basic and acidic residues" evidence="1">
    <location>
        <begin position="304"/>
        <end position="321"/>
    </location>
</feature>
<dbReference type="SUPFAM" id="SSF51430">
    <property type="entry name" value="NAD(P)-linked oxidoreductase"/>
    <property type="match status" value="1"/>
</dbReference>
<evidence type="ECO:0000259" key="2">
    <source>
        <dbReference type="Pfam" id="PF00248"/>
    </source>
</evidence>
<protein>
    <submittedName>
        <fullName evidence="3">Aldo/keto reductase</fullName>
    </submittedName>
</protein>
<accession>A0A365H6H5</accession>
<dbReference type="Proteomes" id="UP000251891">
    <property type="component" value="Unassembled WGS sequence"/>
</dbReference>
<name>A0A365H6H5_9ACTN</name>
<organism evidence="3 4">
    <name type="scientific">Actinomadura craniellae</name>
    <dbReference type="NCBI Taxonomy" id="2231787"/>
    <lineage>
        <taxon>Bacteria</taxon>
        <taxon>Bacillati</taxon>
        <taxon>Actinomycetota</taxon>
        <taxon>Actinomycetes</taxon>
        <taxon>Streptosporangiales</taxon>
        <taxon>Thermomonosporaceae</taxon>
        <taxon>Actinomadura</taxon>
    </lineage>
</organism>
<evidence type="ECO:0000313" key="3">
    <source>
        <dbReference type="EMBL" id="RAY14602.1"/>
    </source>
</evidence>
<sequence>MADPGIVLGLHRSRHERRALTGALDLGVTHLDTAFNYRSFTSHTTLSTIAADLLDRFTISTKIGFFQTPHGIRHSLDPKLLSASLRQTNKDLGRQPDLVFLHNPERSLRTNPARARERLYAACVLLEDAVAKGLCHSWGIASWDTTPLPDLIDPAVPRPAVLMVRAGLLTGIDVLDTAAELSARWELRTGATWGMSPFGGDVENLPLSVADPRLFLAEDAQTGCSRLQAAFQVAYHLPTVGRIAVGTDNPAHLRALIEARQYTVDRQKTRLYLEFLRHRREAITPAEAPRRAAPRPREPAPAADHQDARAGRRSSPDRTAS</sequence>
<dbReference type="InterPro" id="IPR023210">
    <property type="entry name" value="NADP_OxRdtase_dom"/>
</dbReference>
<gene>
    <name evidence="3" type="ORF">DPM19_12605</name>
</gene>
<feature type="region of interest" description="Disordered" evidence="1">
    <location>
        <begin position="283"/>
        <end position="321"/>
    </location>
</feature>
<dbReference type="InterPro" id="IPR036812">
    <property type="entry name" value="NAD(P)_OxRdtase_dom_sf"/>
</dbReference>
<evidence type="ECO:0000256" key="1">
    <source>
        <dbReference type="SAM" id="MobiDB-lite"/>
    </source>
</evidence>
<reference evidence="3 4" key="1">
    <citation type="submission" date="2018-06" db="EMBL/GenBank/DDBJ databases">
        <title>Actinomadura craniellae sp. nov. isolated from marine sponge Craniella sp.</title>
        <authorList>
            <person name="Li L."/>
            <person name="Xu Q.H."/>
            <person name="Lin H.W."/>
            <person name="Lu Y.H."/>
        </authorList>
    </citation>
    <scope>NUCLEOTIDE SEQUENCE [LARGE SCALE GENOMIC DNA]</scope>
    <source>
        <strain evidence="3 4">LHW63021</strain>
    </source>
</reference>
<feature type="domain" description="NADP-dependent oxidoreductase" evidence="2">
    <location>
        <begin position="16"/>
        <end position="147"/>
    </location>
</feature>
<dbReference type="OrthoDB" id="9768793at2"/>
<dbReference type="EMBL" id="QLYX01000005">
    <property type="protein sequence ID" value="RAY14602.1"/>
    <property type="molecule type" value="Genomic_DNA"/>
</dbReference>
<dbReference type="Pfam" id="PF00248">
    <property type="entry name" value="Aldo_ket_red"/>
    <property type="match status" value="1"/>
</dbReference>
<dbReference type="RefSeq" id="WP_111866626.1">
    <property type="nucleotide sequence ID" value="NZ_QLYX01000005.1"/>
</dbReference>
<evidence type="ECO:0000313" key="4">
    <source>
        <dbReference type="Proteomes" id="UP000251891"/>
    </source>
</evidence>
<dbReference type="AlphaFoldDB" id="A0A365H6H5"/>
<keyword evidence="4" id="KW-1185">Reference proteome</keyword>
<comment type="caution">
    <text evidence="3">The sequence shown here is derived from an EMBL/GenBank/DDBJ whole genome shotgun (WGS) entry which is preliminary data.</text>
</comment>
<dbReference type="Gene3D" id="3.20.20.100">
    <property type="entry name" value="NADP-dependent oxidoreductase domain"/>
    <property type="match status" value="1"/>
</dbReference>